<proteinExistence type="predicted"/>
<dbReference type="Proteomes" id="UP000477488">
    <property type="component" value="Unassembled WGS sequence"/>
</dbReference>
<accession>A0A6L5XJ58</accession>
<dbReference type="EMBL" id="VUMH01000002">
    <property type="protein sequence ID" value="MSS27177.1"/>
    <property type="molecule type" value="Genomic_DNA"/>
</dbReference>
<keyword evidence="2" id="KW-1185">Reference proteome</keyword>
<name>A0A6L5XJ58_9BACT</name>
<comment type="caution">
    <text evidence="1">The sequence shown here is derived from an EMBL/GenBank/DDBJ whole genome shotgun (WGS) entry which is preliminary data.</text>
</comment>
<reference evidence="1 2" key="1">
    <citation type="submission" date="2019-09" db="EMBL/GenBank/DDBJ databases">
        <title>In-depth cultivation of the pig gut microbiome towards novel bacterial diversity and tailored functional studies.</title>
        <authorList>
            <person name="Wylensek D."/>
            <person name="Hitch T.C.A."/>
            <person name="Clavel T."/>
        </authorList>
    </citation>
    <scope>NUCLEOTIDE SEQUENCE [LARGE SCALE GENOMIC DNA]</scope>
    <source>
        <strain evidence="1 2">PG-178-WT-4</strain>
    </source>
</reference>
<gene>
    <name evidence="1" type="ORF">FYJ44_03760</name>
</gene>
<dbReference type="AlphaFoldDB" id="A0A6L5XJ58"/>
<organism evidence="1 2">
    <name type="scientific">Desulfovibrio porci</name>
    <dbReference type="NCBI Taxonomy" id="2605782"/>
    <lineage>
        <taxon>Bacteria</taxon>
        <taxon>Pseudomonadati</taxon>
        <taxon>Thermodesulfobacteriota</taxon>
        <taxon>Desulfovibrionia</taxon>
        <taxon>Desulfovibrionales</taxon>
        <taxon>Desulfovibrionaceae</taxon>
        <taxon>Desulfovibrio</taxon>
    </lineage>
</organism>
<dbReference type="RefSeq" id="WP_154509267.1">
    <property type="nucleotide sequence ID" value="NZ_DBFWWU010000062.1"/>
</dbReference>
<sequence length="273" mass="30807">MSEFSQIGDKILNETLALFQTRGITVSETRPESGELVVQNAEGQTALISLIHLVEHYYETRDENAVNHFVNTIVASLASHDSIAWKSARESIYYSLHPAFTKCDPPFAREVTGYCLRHYILDTPGSNIWITQAMLDEWGVNEDEVNRRAMENGDRLLAKTELEIDRVEGCALGSFLVSDASLKAALLLAPSFKAWASPHFGWPLYAVMPNKNLCSFFKKSDYPALKDFISRFVATYYKDLRPVSPELLEFGDQGVNGVCSWMERNGYLITFDE</sequence>
<protein>
    <submittedName>
        <fullName evidence="1">Uncharacterized protein</fullName>
    </submittedName>
</protein>
<evidence type="ECO:0000313" key="2">
    <source>
        <dbReference type="Proteomes" id="UP000477488"/>
    </source>
</evidence>
<evidence type="ECO:0000313" key="1">
    <source>
        <dbReference type="EMBL" id="MSS27177.1"/>
    </source>
</evidence>